<proteinExistence type="predicted"/>
<comment type="caution">
    <text evidence="1">The sequence shown here is derived from an EMBL/GenBank/DDBJ whole genome shotgun (WGS) entry which is preliminary data.</text>
</comment>
<gene>
    <name evidence="1" type="ORF">CR201_G0010634</name>
</gene>
<dbReference type="AlphaFoldDB" id="A0A2J8WHL9"/>
<dbReference type="EMBL" id="NDHI03003390">
    <property type="protein sequence ID" value="PNJ69268.1"/>
    <property type="molecule type" value="Genomic_DNA"/>
</dbReference>
<name>A0A2J8WHL9_PONAB</name>
<accession>A0A2J8WHL9</accession>
<reference evidence="1" key="1">
    <citation type="submission" date="2017-12" db="EMBL/GenBank/DDBJ databases">
        <title>High-resolution comparative analysis of great ape genomes.</title>
        <authorList>
            <person name="Pollen A."/>
            <person name="Hastie A."/>
            <person name="Hormozdiari F."/>
            <person name="Dougherty M."/>
            <person name="Liu R."/>
            <person name="Chaisson M."/>
            <person name="Hoppe E."/>
            <person name="Hill C."/>
            <person name="Pang A."/>
            <person name="Hillier L."/>
            <person name="Baker C."/>
            <person name="Armstrong J."/>
            <person name="Shendure J."/>
            <person name="Paten B."/>
            <person name="Wilson R."/>
            <person name="Chao H."/>
            <person name="Schneider V."/>
            <person name="Ventura M."/>
            <person name="Kronenberg Z."/>
            <person name="Murali S."/>
            <person name="Gordon D."/>
            <person name="Cantsilieris S."/>
            <person name="Munson K."/>
            <person name="Nelson B."/>
            <person name="Raja A."/>
            <person name="Underwood J."/>
            <person name="Diekhans M."/>
            <person name="Fiddes I."/>
            <person name="Haussler D."/>
            <person name="Eichler E."/>
        </authorList>
    </citation>
    <scope>NUCLEOTIDE SEQUENCE [LARGE SCALE GENOMIC DNA]</scope>
    <source>
        <strain evidence="1">Susie</strain>
    </source>
</reference>
<evidence type="ECO:0000313" key="1">
    <source>
        <dbReference type="EMBL" id="PNJ69268.1"/>
    </source>
</evidence>
<sequence>MTSPQKRDSIRIQVNLSPKPVALTLCGFMEEMEFKFTFKDEQHFSSSRKRREWVNKVPGFTLLPRLECRNLPRTSQL</sequence>
<protein>
    <submittedName>
        <fullName evidence="1">Uncharacterized protein</fullName>
    </submittedName>
</protein>
<organism evidence="1">
    <name type="scientific">Pongo abelii</name>
    <name type="common">Sumatran orangutan</name>
    <name type="synonym">Pongo pygmaeus abelii</name>
    <dbReference type="NCBI Taxonomy" id="9601"/>
    <lineage>
        <taxon>Eukaryota</taxon>
        <taxon>Metazoa</taxon>
        <taxon>Chordata</taxon>
        <taxon>Craniata</taxon>
        <taxon>Vertebrata</taxon>
        <taxon>Euteleostomi</taxon>
        <taxon>Mammalia</taxon>
        <taxon>Eutheria</taxon>
        <taxon>Euarchontoglires</taxon>
        <taxon>Primates</taxon>
        <taxon>Haplorrhini</taxon>
        <taxon>Catarrhini</taxon>
        <taxon>Hominidae</taxon>
        <taxon>Pongo</taxon>
    </lineage>
</organism>